<dbReference type="OrthoDB" id="4812032at2759"/>
<evidence type="ECO:0000313" key="2">
    <source>
        <dbReference type="EMBL" id="KAE8132922.1"/>
    </source>
</evidence>
<dbReference type="GeneID" id="43647158"/>
<evidence type="ECO:0000256" key="1">
    <source>
        <dbReference type="SAM" id="MobiDB-lite"/>
    </source>
</evidence>
<protein>
    <submittedName>
        <fullName evidence="2">Uncharacterized protein</fullName>
    </submittedName>
</protein>
<organism evidence="2 3">
    <name type="scientific">Aspergillus pseudotamarii</name>
    <dbReference type="NCBI Taxonomy" id="132259"/>
    <lineage>
        <taxon>Eukaryota</taxon>
        <taxon>Fungi</taxon>
        <taxon>Dikarya</taxon>
        <taxon>Ascomycota</taxon>
        <taxon>Pezizomycotina</taxon>
        <taxon>Eurotiomycetes</taxon>
        <taxon>Eurotiomycetidae</taxon>
        <taxon>Eurotiales</taxon>
        <taxon>Aspergillaceae</taxon>
        <taxon>Aspergillus</taxon>
        <taxon>Aspergillus subgen. Circumdati</taxon>
    </lineage>
</organism>
<proteinExistence type="predicted"/>
<dbReference type="AlphaFoldDB" id="A0A5N6SE34"/>
<name>A0A5N6SE34_ASPPS</name>
<reference evidence="2 3" key="1">
    <citation type="submission" date="2019-04" db="EMBL/GenBank/DDBJ databases">
        <title>Friends and foes A comparative genomics study of 23 Aspergillus species from section Flavi.</title>
        <authorList>
            <consortium name="DOE Joint Genome Institute"/>
            <person name="Kjaerbolling I."/>
            <person name="Vesth T."/>
            <person name="Frisvad J.C."/>
            <person name="Nybo J.L."/>
            <person name="Theobald S."/>
            <person name="Kildgaard S."/>
            <person name="Isbrandt T."/>
            <person name="Kuo A."/>
            <person name="Sato A."/>
            <person name="Lyhne E.K."/>
            <person name="Kogle M.E."/>
            <person name="Wiebenga A."/>
            <person name="Kun R.S."/>
            <person name="Lubbers R.J."/>
            <person name="Makela M.R."/>
            <person name="Barry K."/>
            <person name="Chovatia M."/>
            <person name="Clum A."/>
            <person name="Daum C."/>
            <person name="Haridas S."/>
            <person name="He G."/>
            <person name="LaButti K."/>
            <person name="Lipzen A."/>
            <person name="Mondo S."/>
            <person name="Riley R."/>
            <person name="Salamov A."/>
            <person name="Simmons B.A."/>
            <person name="Magnuson J.K."/>
            <person name="Henrissat B."/>
            <person name="Mortensen U.H."/>
            <person name="Larsen T.O."/>
            <person name="Devries R.P."/>
            <person name="Grigoriev I.V."/>
            <person name="Machida M."/>
            <person name="Baker S.E."/>
            <person name="Andersen M.R."/>
        </authorList>
    </citation>
    <scope>NUCLEOTIDE SEQUENCE [LARGE SCALE GENOMIC DNA]</scope>
    <source>
        <strain evidence="2 3">CBS 117625</strain>
    </source>
</reference>
<evidence type="ECO:0000313" key="3">
    <source>
        <dbReference type="Proteomes" id="UP000325672"/>
    </source>
</evidence>
<dbReference type="RefSeq" id="XP_031908985.1">
    <property type="nucleotide sequence ID" value="XM_032062948.1"/>
</dbReference>
<keyword evidence="3" id="KW-1185">Reference proteome</keyword>
<dbReference type="EMBL" id="ML743624">
    <property type="protein sequence ID" value="KAE8132922.1"/>
    <property type="molecule type" value="Genomic_DNA"/>
</dbReference>
<dbReference type="Proteomes" id="UP000325672">
    <property type="component" value="Unassembled WGS sequence"/>
</dbReference>
<feature type="region of interest" description="Disordered" evidence="1">
    <location>
        <begin position="1"/>
        <end position="36"/>
    </location>
</feature>
<sequence length="292" mass="33005">MENRLPTRALKRESDSHEQSSSSKRSHGATMDPLALKDLGEHLKILPVPTDTDDLETTSRKMQDLARVVERGNSLALWTGLKLASHNKRRDLESSARAQMTESEWELYERWKGMQDTCNDGDEHNNQSEQQKPLDIPEFNWNENKAPVPTGAHSVRKFTQRAAVMDMVWGHQGATPEHASWLTFNMPVMLPLIKTITKVSNIQKHIQDADPLAGKLTDMEAAEIETVRRVVEVAEGNRLRELERIRKLAKSISIPYISNHPIRPVMTQGSTAVKRDPKSRSHPLLVTGLVGY</sequence>
<feature type="compositionally biased region" description="Basic and acidic residues" evidence="1">
    <location>
        <begin position="1"/>
        <end position="18"/>
    </location>
</feature>
<accession>A0A5N6SE34</accession>
<gene>
    <name evidence="2" type="ORF">BDV38DRAFT_296531</name>
</gene>